<evidence type="ECO:0000313" key="1">
    <source>
        <dbReference type="EMBL" id="NMH16586.1"/>
    </source>
</evidence>
<dbReference type="RefSeq" id="WP_169115819.1">
    <property type="nucleotide sequence ID" value="NZ_JAAAUB010000006.1"/>
</dbReference>
<dbReference type="EMBL" id="JAAAUB010000006">
    <property type="protein sequence ID" value="NMH16586.1"/>
    <property type="molecule type" value="Genomic_DNA"/>
</dbReference>
<protein>
    <submittedName>
        <fullName evidence="1">Uncharacterized protein</fullName>
    </submittedName>
</protein>
<keyword evidence="2" id="KW-1185">Reference proteome</keyword>
<reference evidence="1 2" key="1">
    <citation type="journal article" date="2020" name="Curr. Microbiol.">
        <title>Tepidiphilus baoligensis sp. nov., a Novel Bacterium of the Family Hydrogenophilaceae Isolated from an Oil Reservoir.</title>
        <authorList>
            <person name="Zhang X."/>
            <person name="Wang G."/>
            <person name="Ma X."/>
            <person name="Yu J."/>
            <person name="You J."/>
            <person name="Xue Y."/>
            <person name="Ma Y."/>
        </authorList>
    </citation>
    <scope>NUCLEOTIDE SEQUENCE [LARGE SCALE GENOMIC DNA]</scope>
    <source>
        <strain evidence="1 2">B18-69</strain>
    </source>
</reference>
<proteinExistence type="predicted"/>
<comment type="caution">
    <text evidence="1">The sequence shown here is derived from an EMBL/GenBank/DDBJ whole genome shotgun (WGS) entry which is preliminary data.</text>
</comment>
<dbReference type="Proteomes" id="UP000669605">
    <property type="component" value="Unassembled WGS sequence"/>
</dbReference>
<organism evidence="1 2">
    <name type="scientific">Tepidiphilus baoligensis</name>
    <dbReference type="NCBI Taxonomy" id="2698687"/>
    <lineage>
        <taxon>Bacteria</taxon>
        <taxon>Pseudomonadati</taxon>
        <taxon>Pseudomonadota</taxon>
        <taxon>Hydrogenophilia</taxon>
        <taxon>Hydrogenophilales</taxon>
        <taxon>Hydrogenophilaceae</taxon>
        <taxon>Tepidiphilus</taxon>
    </lineage>
</organism>
<evidence type="ECO:0000313" key="2">
    <source>
        <dbReference type="Proteomes" id="UP000669605"/>
    </source>
</evidence>
<gene>
    <name evidence="1" type="ORF">GV368_05600</name>
</gene>
<name>A0ABX1QME2_9PROT</name>
<accession>A0ABX1QME2</accession>
<sequence length="215" mass="26312">MKLADYHILTREREFISLLKKIKSKDFFDRNFNKLVLQSFKKIKNTKNEFFVFYFCSYITNYQLPDQILFLLFKHFCNNNTFLKVKLIRNINKIEKYYNSFDLNDFCCLTGLIANQRTKDEILISILRFHNYNIFIFLRIINERRADKFYRFFIKNLFSDIMSDFSIYEYKILFIVKYFKNKGSCYTLLMAMNLLRSKKDFFVKLGKNLIEELKH</sequence>